<accession>A0A438GV20</accession>
<protein>
    <submittedName>
        <fullName evidence="1">Uncharacterized protein</fullName>
    </submittedName>
</protein>
<comment type="caution">
    <text evidence="1">The sequence shown here is derived from an EMBL/GenBank/DDBJ whole genome shotgun (WGS) entry which is preliminary data.</text>
</comment>
<sequence length="500" mass="55883">MGCDLLSFCSVVTEEMKRFSLIFPEGRGFQGGGPFWQRSFLGESEVKSREEQLRRHLVGWLGAVSDLLPDIFSLKSVVTDLWSLKRGVKISVFGGTLLLLDFEESFEGGFAKEVSVRVLGLPLHLWSRELLKKIGDCCGGFIFVDEDTTFLSHLQWVRILVRADGRAKPNLLQVGEVSRVIHVPRWEWEWEGDVLQPCDKAALAGEGANLCPARSCREGVQSLSGPDTSEACSISINEVGEDLRGEKGSLKLPKGRPFSVGFKETAPYNCIEDGRVRLEALPMSVSMSSRVAFTNEALAMEANRFPRPLSSLGPMDDKGGVLDALCTNFVNFSSFLGLPMKGFGKEISSLLKKLELRNEHVVKISIEKRSIPSTSHFEKEIYKLECSINYNKSPTPVKERGRRFGDSKPVRLKAHQGSKYSWSLRRKAQALVKLLFHPLQPITREEDQNKKKKKEIGDRGALVDCIVRCQRRAPCMPKWRLHEGASPAFRRGAGGLRCIT</sequence>
<gene>
    <name evidence="1" type="ORF">CK203_055297</name>
</gene>
<evidence type="ECO:0000313" key="1">
    <source>
        <dbReference type="EMBL" id="RVW76049.1"/>
    </source>
</evidence>
<dbReference type="Proteomes" id="UP000288805">
    <property type="component" value="Unassembled WGS sequence"/>
</dbReference>
<proteinExistence type="predicted"/>
<dbReference type="PANTHER" id="PTHR34427">
    <property type="entry name" value="DUF4283 DOMAIN PROTEIN"/>
    <property type="match status" value="1"/>
</dbReference>
<organism evidence="1 2">
    <name type="scientific">Vitis vinifera</name>
    <name type="common">Grape</name>
    <dbReference type="NCBI Taxonomy" id="29760"/>
    <lineage>
        <taxon>Eukaryota</taxon>
        <taxon>Viridiplantae</taxon>
        <taxon>Streptophyta</taxon>
        <taxon>Embryophyta</taxon>
        <taxon>Tracheophyta</taxon>
        <taxon>Spermatophyta</taxon>
        <taxon>Magnoliopsida</taxon>
        <taxon>eudicotyledons</taxon>
        <taxon>Gunneridae</taxon>
        <taxon>Pentapetalae</taxon>
        <taxon>rosids</taxon>
        <taxon>Vitales</taxon>
        <taxon>Vitaceae</taxon>
        <taxon>Viteae</taxon>
        <taxon>Vitis</taxon>
    </lineage>
</organism>
<dbReference type="EMBL" id="QGNW01000336">
    <property type="protein sequence ID" value="RVW76049.1"/>
    <property type="molecule type" value="Genomic_DNA"/>
</dbReference>
<dbReference type="PANTHER" id="PTHR34427:SF5">
    <property type="entry name" value="DUF4283 DOMAIN-CONTAINING PROTEIN"/>
    <property type="match status" value="1"/>
</dbReference>
<name>A0A438GV20_VITVI</name>
<dbReference type="AlphaFoldDB" id="A0A438GV20"/>
<evidence type="ECO:0000313" key="2">
    <source>
        <dbReference type="Proteomes" id="UP000288805"/>
    </source>
</evidence>
<reference evidence="1 2" key="1">
    <citation type="journal article" date="2018" name="PLoS Genet.">
        <title>Population sequencing reveals clonal diversity and ancestral inbreeding in the grapevine cultivar Chardonnay.</title>
        <authorList>
            <person name="Roach M.J."/>
            <person name="Johnson D.L."/>
            <person name="Bohlmann J."/>
            <person name="van Vuuren H.J."/>
            <person name="Jones S.J."/>
            <person name="Pretorius I.S."/>
            <person name="Schmidt S.A."/>
            <person name="Borneman A.R."/>
        </authorList>
    </citation>
    <scope>NUCLEOTIDE SEQUENCE [LARGE SCALE GENOMIC DNA]</scope>
    <source>
        <strain evidence="2">cv. Chardonnay</strain>
        <tissue evidence="1">Leaf</tissue>
    </source>
</reference>